<dbReference type="SUPFAM" id="SSF90123">
    <property type="entry name" value="ABC transporter transmembrane region"/>
    <property type="match status" value="1"/>
</dbReference>
<evidence type="ECO:0000256" key="7">
    <source>
        <dbReference type="ARBA" id="ARBA00022989"/>
    </source>
</evidence>
<gene>
    <name evidence="12" type="ORF">HMPREF9013_0452</name>
</gene>
<keyword evidence="4 9" id="KW-0812">Transmembrane</keyword>
<dbReference type="FunFam" id="3.40.50.300:FF:000854">
    <property type="entry name" value="Multidrug ABC transporter ATP-binding protein"/>
    <property type="match status" value="1"/>
</dbReference>
<keyword evidence="2" id="KW-0813">Transport</keyword>
<dbReference type="Pfam" id="PF00664">
    <property type="entry name" value="ABC_membrane"/>
    <property type="match status" value="1"/>
</dbReference>
<dbReference type="PANTHER" id="PTHR24221">
    <property type="entry name" value="ATP-BINDING CASSETTE SUB-FAMILY B"/>
    <property type="match status" value="1"/>
</dbReference>
<comment type="caution">
    <text evidence="12">The sequence shown here is derived from an EMBL/GenBank/DDBJ whole genome shotgun (WGS) entry which is preliminary data.</text>
</comment>
<dbReference type="GO" id="GO:0005524">
    <property type="term" value="F:ATP binding"/>
    <property type="evidence" value="ECO:0007669"/>
    <property type="project" value="UniProtKB-KW"/>
</dbReference>
<dbReference type="AlphaFoldDB" id="D2MQA2"/>
<evidence type="ECO:0000256" key="3">
    <source>
        <dbReference type="ARBA" id="ARBA00022475"/>
    </source>
</evidence>
<feature type="transmembrane region" description="Helical" evidence="9">
    <location>
        <begin position="161"/>
        <end position="178"/>
    </location>
</feature>
<evidence type="ECO:0000256" key="1">
    <source>
        <dbReference type="ARBA" id="ARBA00004651"/>
    </source>
</evidence>
<dbReference type="InterPro" id="IPR011527">
    <property type="entry name" value="ABC1_TM_dom"/>
</dbReference>
<evidence type="ECO:0000256" key="8">
    <source>
        <dbReference type="ARBA" id="ARBA00023136"/>
    </source>
</evidence>
<dbReference type="PROSITE" id="PS50893">
    <property type="entry name" value="ABC_TRANSPORTER_2"/>
    <property type="match status" value="1"/>
</dbReference>
<keyword evidence="5" id="KW-0547">Nucleotide-binding</keyword>
<feature type="domain" description="ABC transporter" evidence="10">
    <location>
        <begin position="356"/>
        <end position="589"/>
    </location>
</feature>
<dbReference type="GO" id="GO:0034040">
    <property type="term" value="F:ATPase-coupled lipid transmembrane transporter activity"/>
    <property type="evidence" value="ECO:0007669"/>
    <property type="project" value="TreeGrafter"/>
</dbReference>
<dbReference type="STRING" id="679192.HMPREF9013_0452"/>
<dbReference type="PROSITE" id="PS50929">
    <property type="entry name" value="ABC_TM1F"/>
    <property type="match status" value="1"/>
</dbReference>
<feature type="domain" description="ABC transmembrane type-1" evidence="11">
    <location>
        <begin position="45"/>
        <end position="325"/>
    </location>
</feature>
<accession>D2MQA2</accession>
<keyword evidence="8 9" id="KW-0472">Membrane</keyword>
<evidence type="ECO:0000256" key="9">
    <source>
        <dbReference type="SAM" id="Phobius"/>
    </source>
</evidence>
<proteinExistence type="predicted"/>
<dbReference type="GO" id="GO:0005886">
    <property type="term" value="C:plasma membrane"/>
    <property type="evidence" value="ECO:0007669"/>
    <property type="project" value="UniProtKB-SubCell"/>
</dbReference>
<feature type="transmembrane region" description="Helical" evidence="9">
    <location>
        <begin position="40"/>
        <end position="60"/>
    </location>
</feature>
<feature type="transmembrane region" description="Helical" evidence="9">
    <location>
        <begin position="184"/>
        <end position="204"/>
    </location>
</feature>
<comment type="subcellular location">
    <subcellularLocation>
        <location evidence="1">Cell membrane</location>
        <topology evidence="1">Multi-pass membrane protein</topology>
    </subcellularLocation>
</comment>
<keyword evidence="3" id="KW-1003">Cell membrane</keyword>
<organism evidence="12 13">
    <name type="scientific">Bulleidia extructa W1219</name>
    <dbReference type="NCBI Taxonomy" id="679192"/>
    <lineage>
        <taxon>Bacteria</taxon>
        <taxon>Bacillati</taxon>
        <taxon>Bacillota</taxon>
        <taxon>Erysipelotrichia</taxon>
        <taxon>Erysipelotrichales</taxon>
        <taxon>Erysipelotrichaceae</taxon>
        <taxon>Bulleidia</taxon>
    </lineage>
</organism>
<evidence type="ECO:0000259" key="11">
    <source>
        <dbReference type="PROSITE" id="PS50929"/>
    </source>
</evidence>
<dbReference type="InterPro" id="IPR039421">
    <property type="entry name" value="Type_1_exporter"/>
</dbReference>
<reference evidence="13" key="1">
    <citation type="submission" date="2009-12" db="EMBL/GenBank/DDBJ databases">
        <title>Sequence of Clostridiales genomosp. BVAB3 str. UPII9-5.</title>
        <authorList>
            <person name="Madupu R."/>
            <person name="Durkin A.S."/>
            <person name="Torralba M."/>
            <person name="Methe B."/>
            <person name="Sutton G.G."/>
            <person name="Strausberg R.L."/>
            <person name="Nelson K.E."/>
        </authorList>
    </citation>
    <scope>NUCLEOTIDE SEQUENCE [LARGE SCALE GENOMIC DNA]</scope>
    <source>
        <strain evidence="13">W1219</strain>
    </source>
</reference>
<keyword evidence="7 9" id="KW-1133">Transmembrane helix</keyword>
<evidence type="ECO:0000256" key="4">
    <source>
        <dbReference type="ARBA" id="ARBA00022692"/>
    </source>
</evidence>
<dbReference type="Proteomes" id="UP000005017">
    <property type="component" value="Unassembled WGS sequence"/>
</dbReference>
<dbReference type="CDD" id="cd18781">
    <property type="entry name" value="ABC_6TM_AarD_CydDC_like"/>
    <property type="match status" value="1"/>
</dbReference>
<dbReference type="SUPFAM" id="SSF52540">
    <property type="entry name" value="P-loop containing nucleoside triphosphate hydrolases"/>
    <property type="match status" value="1"/>
</dbReference>
<evidence type="ECO:0000256" key="5">
    <source>
        <dbReference type="ARBA" id="ARBA00022741"/>
    </source>
</evidence>
<evidence type="ECO:0000256" key="6">
    <source>
        <dbReference type="ARBA" id="ARBA00022840"/>
    </source>
</evidence>
<dbReference type="Pfam" id="PF00005">
    <property type="entry name" value="ABC_tran"/>
    <property type="match status" value="1"/>
</dbReference>
<dbReference type="eggNOG" id="COG4988">
    <property type="taxonomic scope" value="Bacteria"/>
</dbReference>
<dbReference type="InterPro" id="IPR003439">
    <property type="entry name" value="ABC_transporter-like_ATP-bd"/>
</dbReference>
<feature type="transmembrane region" description="Helical" evidence="9">
    <location>
        <begin position="296"/>
        <end position="316"/>
    </location>
</feature>
<dbReference type="Gene3D" id="3.40.50.300">
    <property type="entry name" value="P-loop containing nucleotide triphosphate hydrolases"/>
    <property type="match status" value="1"/>
</dbReference>
<dbReference type="InterPro" id="IPR027417">
    <property type="entry name" value="P-loop_NTPase"/>
</dbReference>
<keyword evidence="13" id="KW-1185">Reference proteome</keyword>
<evidence type="ECO:0000256" key="2">
    <source>
        <dbReference type="ARBA" id="ARBA00022448"/>
    </source>
</evidence>
<dbReference type="PROSITE" id="PS00211">
    <property type="entry name" value="ABC_TRANSPORTER_1"/>
    <property type="match status" value="1"/>
</dbReference>
<keyword evidence="6 12" id="KW-0067">ATP-binding</keyword>
<name>D2MQA2_9FIRM</name>
<dbReference type="GO" id="GO:0016887">
    <property type="term" value="F:ATP hydrolysis activity"/>
    <property type="evidence" value="ECO:0007669"/>
    <property type="project" value="InterPro"/>
</dbReference>
<dbReference type="EMBL" id="ADFR01000016">
    <property type="protein sequence ID" value="EFC05171.1"/>
    <property type="molecule type" value="Genomic_DNA"/>
</dbReference>
<dbReference type="InterPro" id="IPR017871">
    <property type="entry name" value="ABC_transporter-like_CS"/>
</dbReference>
<protein>
    <submittedName>
        <fullName evidence="12">ABC transporter, ATP-binding protein</fullName>
    </submittedName>
</protein>
<dbReference type="InterPro" id="IPR003593">
    <property type="entry name" value="AAA+_ATPase"/>
</dbReference>
<dbReference type="InterPro" id="IPR036640">
    <property type="entry name" value="ABC1_TM_sf"/>
</dbReference>
<feature type="transmembrane region" description="Helical" evidence="9">
    <location>
        <begin position="272"/>
        <end position="290"/>
    </location>
</feature>
<evidence type="ECO:0000313" key="13">
    <source>
        <dbReference type="Proteomes" id="UP000005017"/>
    </source>
</evidence>
<dbReference type="GO" id="GO:0140359">
    <property type="term" value="F:ABC-type transporter activity"/>
    <property type="evidence" value="ECO:0007669"/>
    <property type="project" value="InterPro"/>
</dbReference>
<evidence type="ECO:0000259" key="10">
    <source>
        <dbReference type="PROSITE" id="PS50893"/>
    </source>
</evidence>
<evidence type="ECO:0000313" key="12">
    <source>
        <dbReference type="EMBL" id="EFC05171.1"/>
    </source>
</evidence>
<sequence>MNRKFNEIWDIEWLYSGDEKGNECMIKTRLLRLLKGSGKYIIYQIIWQLVSLLVQIMIAWNVTNLISLVWHHTLTNADMIQVAMSIFLGVTIRYICDLLYTRASFYASVDVKRVLRGQIYEKLLRLGPSYREQIRTSEIVQMVGEGVEQLETYFSRYLSQFFYALFAPVILFIVISQISVKTAWYLLVAVFLIPIVIMLVMIIAKKLLSHYFEIYYGLGDSFLEKLQGMTTLKIYQADQTAADDMDKESEKFRKITMKVLMMQLNSTSMMDIIAYGGATVGMISALVLFSKGEISLTGVLMILFLAAEFFLPMRLLGSLFHIGMNGIKASDRIFALLDLPEQTRGTKEITGDKLQIQIKNLSFSYDDKREILHGIDMDIQPKSFVSIVGVSGSGKSTIAGILMGLNPKYHGVIKINQDEHGDLSSQSIMSHITMVSHNSWLFEGTVKENLLMGNALATDEQMEDALKKVNLLAFVSSQDGLNTRIETNGSNFSGGQKQRLALARALLHNTPMYIFDEATSNIDASSEEIIMQVIRNLSKEKTVILISHRLANVVDSDCIYLLQNGTIVESGTHHELMETRGVYQNLFTKQMNLERYSHGKEAL</sequence>
<dbReference type="SMART" id="SM00382">
    <property type="entry name" value="AAA"/>
    <property type="match status" value="1"/>
</dbReference>
<dbReference type="Gene3D" id="1.20.1560.10">
    <property type="entry name" value="ABC transporter type 1, transmembrane domain"/>
    <property type="match status" value="1"/>
</dbReference>
<dbReference type="PANTHER" id="PTHR24221:SF654">
    <property type="entry name" value="ATP-BINDING CASSETTE SUB-FAMILY B MEMBER 6"/>
    <property type="match status" value="1"/>
</dbReference>